<accession>A0A518DXT3</accession>
<keyword evidence="3" id="KW-1185">Reference proteome</keyword>
<evidence type="ECO:0000313" key="3">
    <source>
        <dbReference type="Proteomes" id="UP000317648"/>
    </source>
</evidence>
<dbReference type="GO" id="GO:1990281">
    <property type="term" value="C:efflux pump complex"/>
    <property type="evidence" value="ECO:0007669"/>
    <property type="project" value="TreeGrafter"/>
</dbReference>
<dbReference type="InterPro" id="IPR058625">
    <property type="entry name" value="MdtA-like_BSH"/>
</dbReference>
<dbReference type="PANTHER" id="PTHR30469:SF15">
    <property type="entry name" value="HLYD FAMILY OF SECRETION PROTEINS"/>
    <property type="match status" value="1"/>
</dbReference>
<feature type="domain" description="Multidrug resistance protein MdtA-like barrel-sandwich hybrid" evidence="1">
    <location>
        <begin position="74"/>
        <end position="244"/>
    </location>
</feature>
<sequence>MAEAPSTRHDGYDGNLQRTVIHAYSPQGGIAATQEINMNLFLWVAIAGAGQLAEPATAPADVVIEHCLVSLIEQAQVPAEEAGSLRQILVAEGARIKKGQLLAQIDDRQALAQQKVAEREWTAAQKMAGDNVKVQAAAAEALVAESQFLQGSDLPSHDREGELSDRLLRRLLLAPRRAGLLTQAAQLDFSLAALRSDVSEAEVDQARLSVERRRILAPMSGVVVQTYRHVGEWVQPGDAVMHIVGMEKLRIEGYVPAAEISPQEVIGKPVTIAVRLARGQQKVLTSRIEHASPLVETSGGYRVWALVDNPEEGGYWVLRPGLAATMTIHL</sequence>
<dbReference type="GO" id="GO:0015562">
    <property type="term" value="F:efflux transmembrane transporter activity"/>
    <property type="evidence" value="ECO:0007669"/>
    <property type="project" value="TreeGrafter"/>
</dbReference>
<dbReference type="OrthoDB" id="259511at2"/>
<proteinExistence type="predicted"/>
<dbReference type="SUPFAM" id="SSF111369">
    <property type="entry name" value="HlyD-like secretion proteins"/>
    <property type="match status" value="2"/>
</dbReference>
<dbReference type="Gene3D" id="2.40.50.100">
    <property type="match status" value="2"/>
</dbReference>
<organism evidence="2 3">
    <name type="scientific">Lignipirellula cremea</name>
    <dbReference type="NCBI Taxonomy" id="2528010"/>
    <lineage>
        <taxon>Bacteria</taxon>
        <taxon>Pseudomonadati</taxon>
        <taxon>Planctomycetota</taxon>
        <taxon>Planctomycetia</taxon>
        <taxon>Pirellulales</taxon>
        <taxon>Pirellulaceae</taxon>
        <taxon>Lignipirellula</taxon>
    </lineage>
</organism>
<dbReference type="Proteomes" id="UP000317648">
    <property type="component" value="Chromosome"/>
</dbReference>
<dbReference type="Gene3D" id="2.40.30.170">
    <property type="match status" value="1"/>
</dbReference>
<evidence type="ECO:0000259" key="1">
    <source>
        <dbReference type="Pfam" id="PF25917"/>
    </source>
</evidence>
<gene>
    <name evidence="2" type="ORF">Pla8534_44690</name>
</gene>
<dbReference type="Pfam" id="PF25917">
    <property type="entry name" value="BSH_RND"/>
    <property type="match status" value="1"/>
</dbReference>
<protein>
    <submittedName>
        <fullName evidence="2">Macrolide transporter subunit MacA</fullName>
    </submittedName>
</protein>
<dbReference type="EMBL" id="CP036433">
    <property type="protein sequence ID" value="QDU96648.1"/>
    <property type="molecule type" value="Genomic_DNA"/>
</dbReference>
<dbReference type="KEGG" id="lcre:Pla8534_44690"/>
<dbReference type="PRINTS" id="PR01490">
    <property type="entry name" value="RTXTOXIND"/>
</dbReference>
<reference evidence="2 3" key="1">
    <citation type="submission" date="2019-02" db="EMBL/GenBank/DDBJ databases">
        <title>Deep-cultivation of Planctomycetes and their phenomic and genomic characterization uncovers novel biology.</title>
        <authorList>
            <person name="Wiegand S."/>
            <person name="Jogler M."/>
            <person name="Boedeker C."/>
            <person name="Pinto D."/>
            <person name="Vollmers J."/>
            <person name="Rivas-Marin E."/>
            <person name="Kohn T."/>
            <person name="Peeters S.H."/>
            <person name="Heuer A."/>
            <person name="Rast P."/>
            <person name="Oberbeckmann S."/>
            <person name="Bunk B."/>
            <person name="Jeske O."/>
            <person name="Meyerdierks A."/>
            <person name="Storesund J.E."/>
            <person name="Kallscheuer N."/>
            <person name="Luecker S."/>
            <person name="Lage O.M."/>
            <person name="Pohl T."/>
            <person name="Merkel B.J."/>
            <person name="Hornburger P."/>
            <person name="Mueller R.-W."/>
            <person name="Bruemmer F."/>
            <person name="Labrenz M."/>
            <person name="Spormann A.M."/>
            <person name="Op den Camp H."/>
            <person name="Overmann J."/>
            <person name="Amann R."/>
            <person name="Jetten M.S.M."/>
            <person name="Mascher T."/>
            <person name="Medema M.H."/>
            <person name="Devos D.P."/>
            <person name="Kaster A.-K."/>
            <person name="Ovreas L."/>
            <person name="Rohde M."/>
            <person name="Galperin M.Y."/>
            <person name="Jogler C."/>
        </authorList>
    </citation>
    <scope>NUCLEOTIDE SEQUENCE [LARGE SCALE GENOMIC DNA]</scope>
    <source>
        <strain evidence="2 3">Pla85_3_4</strain>
    </source>
</reference>
<dbReference type="AlphaFoldDB" id="A0A518DXT3"/>
<name>A0A518DXT3_9BACT</name>
<evidence type="ECO:0000313" key="2">
    <source>
        <dbReference type="EMBL" id="QDU96648.1"/>
    </source>
</evidence>
<dbReference type="PANTHER" id="PTHR30469">
    <property type="entry name" value="MULTIDRUG RESISTANCE PROTEIN MDTA"/>
    <property type="match status" value="1"/>
</dbReference>